<evidence type="ECO:0000256" key="12">
    <source>
        <dbReference type="ARBA" id="ARBA00023264"/>
    </source>
</evidence>
<evidence type="ECO:0000256" key="11">
    <source>
        <dbReference type="ARBA" id="ARBA00023209"/>
    </source>
</evidence>
<dbReference type="InterPro" id="IPR045540">
    <property type="entry name" value="YegS/DAGK_C"/>
</dbReference>
<dbReference type="STRING" id="39488.ERS852450_01203"/>
<dbReference type="InterPro" id="IPR001206">
    <property type="entry name" value="Diacylglycerol_kinase_cat_dom"/>
</dbReference>
<keyword evidence="7 14" id="KW-0418">Kinase</keyword>
<dbReference type="InterPro" id="IPR050187">
    <property type="entry name" value="Lipid_Phosphate_FormReg"/>
</dbReference>
<organism evidence="14 15">
    <name type="scientific">Anaerobutyricum hallii</name>
    <dbReference type="NCBI Taxonomy" id="39488"/>
    <lineage>
        <taxon>Bacteria</taxon>
        <taxon>Bacillati</taxon>
        <taxon>Bacillota</taxon>
        <taxon>Clostridia</taxon>
        <taxon>Lachnospirales</taxon>
        <taxon>Lachnospiraceae</taxon>
        <taxon>Anaerobutyricum</taxon>
    </lineage>
</organism>
<evidence type="ECO:0000256" key="1">
    <source>
        <dbReference type="ARBA" id="ARBA00001946"/>
    </source>
</evidence>
<dbReference type="GO" id="GO:0046872">
    <property type="term" value="F:metal ion binding"/>
    <property type="evidence" value="ECO:0007669"/>
    <property type="project" value="UniProtKB-KW"/>
</dbReference>
<gene>
    <name evidence="14" type="ORF">EHLA_0103</name>
</gene>
<comment type="cofactor">
    <cofactor evidence="1">
        <name>Mg(2+)</name>
        <dbReference type="ChEBI" id="CHEBI:18420"/>
    </cofactor>
</comment>
<dbReference type="PROSITE" id="PS50146">
    <property type="entry name" value="DAGK"/>
    <property type="match status" value="1"/>
</dbReference>
<dbReference type="NCBIfam" id="TIGR00147">
    <property type="entry name" value="YegS/Rv2252/BmrU family lipid kinase"/>
    <property type="match status" value="1"/>
</dbReference>
<dbReference type="SUPFAM" id="SSF111331">
    <property type="entry name" value="NAD kinase/diacylglycerol kinase-like"/>
    <property type="match status" value="1"/>
</dbReference>
<keyword evidence="15" id="KW-1185">Reference proteome</keyword>
<evidence type="ECO:0000256" key="6">
    <source>
        <dbReference type="ARBA" id="ARBA00022741"/>
    </source>
</evidence>
<accession>A0A285PMN0</accession>
<dbReference type="Proteomes" id="UP000217549">
    <property type="component" value="Chromosome I"/>
</dbReference>
<keyword evidence="11" id="KW-0594">Phospholipid biosynthesis</keyword>
<dbReference type="RefSeq" id="WP_096238914.1">
    <property type="nucleotide sequence ID" value="NZ_LT907978.1"/>
</dbReference>
<evidence type="ECO:0000256" key="5">
    <source>
        <dbReference type="ARBA" id="ARBA00022723"/>
    </source>
</evidence>
<proteinExistence type="inferred from homology"/>
<dbReference type="PANTHER" id="PTHR12358:SF106">
    <property type="entry name" value="LIPID KINASE YEGS"/>
    <property type="match status" value="1"/>
</dbReference>
<keyword evidence="5" id="KW-0479">Metal-binding</keyword>
<sequence length="301" mass="32981">MKGLFIINPSSGRQNFIDKIKEIAGMLVIDQICNTIDVFYTEKQDDALNKAAALEKGQYDFVVAVGGDGTLNEVINGVVMSKSETPVAVISAGTVNDFATYLNLPQTPREFCDMIADFQLKKVDVGKVNDKYFINVVAAGLLSDTGFKVSKDKKAVMGKLAYYLEGAAELPKQFGKSWKMRFATDDKTIEEEVLLFMIANSQSVGGFKEIAPLASVSDGLFDAVIIKKMDIFQVLPLMISILQGDHVNHPAVEYIQTENLQIENLSGEEVKVDYDGEELPEGFPVNISIIPQAIQIVVPGK</sequence>
<keyword evidence="3" id="KW-0444">Lipid biosynthesis</keyword>
<dbReference type="InterPro" id="IPR016064">
    <property type="entry name" value="NAD/diacylglycerol_kinase_sf"/>
</dbReference>
<dbReference type="Gene3D" id="2.60.200.40">
    <property type="match status" value="1"/>
</dbReference>
<evidence type="ECO:0000313" key="14">
    <source>
        <dbReference type="EMBL" id="SOB70881.1"/>
    </source>
</evidence>
<evidence type="ECO:0000256" key="9">
    <source>
        <dbReference type="ARBA" id="ARBA00022842"/>
    </source>
</evidence>
<evidence type="ECO:0000256" key="2">
    <source>
        <dbReference type="ARBA" id="ARBA00005983"/>
    </source>
</evidence>
<dbReference type="GO" id="GO:0005886">
    <property type="term" value="C:plasma membrane"/>
    <property type="evidence" value="ECO:0007669"/>
    <property type="project" value="TreeGrafter"/>
</dbReference>
<evidence type="ECO:0000256" key="3">
    <source>
        <dbReference type="ARBA" id="ARBA00022516"/>
    </source>
</evidence>
<dbReference type="SMART" id="SM00046">
    <property type="entry name" value="DAGKc"/>
    <property type="match status" value="1"/>
</dbReference>
<name>A0A285PMN0_9FIRM</name>
<dbReference type="Pfam" id="PF00781">
    <property type="entry name" value="DAGK_cat"/>
    <property type="match status" value="1"/>
</dbReference>
<reference evidence="15" key="1">
    <citation type="submission" date="2017-09" db="EMBL/GenBank/DDBJ databases">
        <authorList>
            <person name="Shetty A S."/>
        </authorList>
    </citation>
    <scope>NUCLEOTIDE SEQUENCE [LARGE SCALE GENOMIC DNA]</scope>
</reference>
<evidence type="ECO:0000313" key="15">
    <source>
        <dbReference type="Proteomes" id="UP000217549"/>
    </source>
</evidence>
<dbReference type="PANTHER" id="PTHR12358">
    <property type="entry name" value="SPHINGOSINE KINASE"/>
    <property type="match status" value="1"/>
</dbReference>
<keyword evidence="8" id="KW-0067">ATP-binding</keyword>
<protein>
    <submittedName>
        <fullName evidence="14">Diacylglycerol kinase catalytic domain</fullName>
    </submittedName>
</protein>
<dbReference type="GO" id="GO:0005524">
    <property type="term" value="F:ATP binding"/>
    <property type="evidence" value="ECO:0007669"/>
    <property type="project" value="UniProtKB-KW"/>
</dbReference>
<dbReference type="InterPro" id="IPR017438">
    <property type="entry name" value="ATP-NAD_kinase_N"/>
</dbReference>
<feature type="domain" description="DAGKc" evidence="13">
    <location>
        <begin position="1"/>
        <end position="132"/>
    </location>
</feature>
<dbReference type="AlphaFoldDB" id="A0A285PMN0"/>
<dbReference type="Gene3D" id="3.40.50.10330">
    <property type="entry name" value="Probable inorganic polyphosphate/atp-NAD kinase, domain 1"/>
    <property type="match status" value="1"/>
</dbReference>
<comment type="similarity">
    <text evidence="2">Belongs to the diacylglycerol/lipid kinase family.</text>
</comment>
<evidence type="ECO:0000256" key="7">
    <source>
        <dbReference type="ARBA" id="ARBA00022777"/>
    </source>
</evidence>
<keyword evidence="12" id="KW-1208">Phospholipid metabolism</keyword>
<keyword evidence="9" id="KW-0460">Magnesium</keyword>
<evidence type="ECO:0000256" key="8">
    <source>
        <dbReference type="ARBA" id="ARBA00022840"/>
    </source>
</evidence>
<evidence type="ECO:0000256" key="10">
    <source>
        <dbReference type="ARBA" id="ARBA00023098"/>
    </source>
</evidence>
<keyword evidence="10" id="KW-0443">Lipid metabolism</keyword>
<dbReference type="GO" id="GO:0008654">
    <property type="term" value="P:phospholipid biosynthetic process"/>
    <property type="evidence" value="ECO:0007669"/>
    <property type="project" value="UniProtKB-KW"/>
</dbReference>
<dbReference type="EMBL" id="LT907978">
    <property type="protein sequence ID" value="SOB70881.1"/>
    <property type="molecule type" value="Genomic_DNA"/>
</dbReference>
<keyword evidence="6" id="KW-0547">Nucleotide-binding</keyword>
<evidence type="ECO:0000256" key="4">
    <source>
        <dbReference type="ARBA" id="ARBA00022679"/>
    </source>
</evidence>
<dbReference type="GO" id="GO:0004143">
    <property type="term" value="F:ATP-dependent diacylglycerol kinase activity"/>
    <property type="evidence" value="ECO:0007669"/>
    <property type="project" value="TreeGrafter"/>
</dbReference>
<dbReference type="Pfam" id="PF19279">
    <property type="entry name" value="YegS_C"/>
    <property type="match status" value="1"/>
</dbReference>
<dbReference type="KEGG" id="ehl:EHLA_0103"/>
<evidence type="ECO:0000259" key="13">
    <source>
        <dbReference type="PROSITE" id="PS50146"/>
    </source>
</evidence>
<dbReference type="InterPro" id="IPR005218">
    <property type="entry name" value="Diacylglycerol/lipid_kinase"/>
</dbReference>
<keyword evidence="4" id="KW-0808">Transferase</keyword>